<keyword evidence="1" id="KW-0732">Signal</keyword>
<feature type="chain" id="PRO_5024307040" description="Secreted protein" evidence="1">
    <location>
        <begin position="36"/>
        <end position="682"/>
    </location>
</feature>
<evidence type="ECO:0000313" key="2">
    <source>
        <dbReference type="EMBL" id="KAA9130432.1"/>
    </source>
</evidence>
<evidence type="ECO:0008006" key="4">
    <source>
        <dbReference type="Google" id="ProtNLM"/>
    </source>
</evidence>
<dbReference type="RefSeq" id="WP_150864736.1">
    <property type="nucleotide sequence ID" value="NZ_VYXP01000007.1"/>
</dbReference>
<feature type="signal peptide" evidence="1">
    <location>
        <begin position="1"/>
        <end position="35"/>
    </location>
</feature>
<gene>
    <name evidence="2" type="ORF">F3N42_12035</name>
</gene>
<dbReference type="EMBL" id="VYXP01000007">
    <property type="protein sequence ID" value="KAA9130432.1"/>
    <property type="molecule type" value="Genomic_DNA"/>
</dbReference>
<accession>A0A5N0T6E0</accession>
<evidence type="ECO:0000313" key="3">
    <source>
        <dbReference type="Proteomes" id="UP000325372"/>
    </source>
</evidence>
<name>A0A5N0T6E0_9GAMM</name>
<keyword evidence="3" id="KW-1185">Reference proteome</keyword>
<dbReference type="AlphaFoldDB" id="A0A5N0T6E0"/>
<protein>
    <recommendedName>
        <fullName evidence="4">Secreted protein</fullName>
    </recommendedName>
</protein>
<sequence>MTAWFCSPSRAKRIKSAVFCLGLLTVAAFPGALFADTPTVSSGHSAQWYNRERSGEGLVLEVLSDELALVYWFTYDESGNQRWLQDVGNIDGDRIVFPELKVTAGGRFGPGFDPEQVERIVVGEAVLSFSDCNTAEWSYSAFGEAETIPMTRLTKTMAAGCQPINGVPGQPVMEYAGQSGSWYDPTHSGEGYTLQWMSRNEAAVIWFTYDGEGNQYWITGVGSRVGDEIVFPVTHSASGPSFGPGYDKEKLQLSEWGSLTLEINCNIGVARYESHHPDFGSGTLNLSRLTRLSKPGCPYQKPKLSDLYEFRVTEIDYRPLADDSGNVLRDMSFDASDIASDGTVVGTRIRLLTRDLFRWLPDSEQFSVVESQFVTRDVVISEDAKRAVATRLVTNPEDESDRYWEPIWNTSATDSWESIPNFQLESPVVRAISRNGGYLVGVIESDDEMKLPWTWSVESGQKTFGLSPGLRVGIPWAVSNDGSVFIGNQADFRKGFREELATLWTSDGKPEFLRDESGQILGFSQACNDTCDVIPGSYHGGELDLEDPNSQKFWLWTRRFGVQYFEDDLPGVIDSFYPPSRLVFDTSDDGSLFVGRYLTIFNGERVQRPVIWTQRTGVLSLFELLEGIEGWDTNWKDVQAVAVSSDGTKVLLNGSFQVPPERVSGQYSRAMILELVPKSNTD</sequence>
<reference evidence="2 3" key="1">
    <citation type="submission" date="2019-09" db="EMBL/GenBank/DDBJ databases">
        <title>Wenzhouxiangella sp. Genome sequencing and assembly.</title>
        <authorList>
            <person name="Zhang R."/>
        </authorList>
    </citation>
    <scope>NUCLEOTIDE SEQUENCE [LARGE SCALE GENOMIC DNA]</scope>
    <source>
        <strain evidence="2 3">W260</strain>
    </source>
</reference>
<proteinExistence type="predicted"/>
<evidence type="ECO:0000256" key="1">
    <source>
        <dbReference type="SAM" id="SignalP"/>
    </source>
</evidence>
<dbReference type="Proteomes" id="UP000325372">
    <property type="component" value="Unassembled WGS sequence"/>
</dbReference>
<comment type="caution">
    <text evidence="2">The sequence shown here is derived from an EMBL/GenBank/DDBJ whole genome shotgun (WGS) entry which is preliminary data.</text>
</comment>
<organism evidence="2 3">
    <name type="scientific">Marinihelvus fidelis</name>
    <dbReference type="NCBI Taxonomy" id="2613842"/>
    <lineage>
        <taxon>Bacteria</taxon>
        <taxon>Pseudomonadati</taxon>
        <taxon>Pseudomonadota</taxon>
        <taxon>Gammaproteobacteria</taxon>
        <taxon>Chromatiales</taxon>
        <taxon>Wenzhouxiangellaceae</taxon>
        <taxon>Marinihelvus</taxon>
    </lineage>
</organism>